<dbReference type="SUPFAM" id="SSF69572">
    <property type="entry name" value="Activating enzymes of the ubiquitin-like proteins"/>
    <property type="match status" value="1"/>
</dbReference>
<dbReference type="SUPFAM" id="SSF52821">
    <property type="entry name" value="Rhodanese/Cell cycle control phosphatase"/>
    <property type="match status" value="1"/>
</dbReference>
<name>A0A6J7KKB2_9ZZZZ</name>
<dbReference type="InterPro" id="IPR000594">
    <property type="entry name" value="ThiF_NAD_FAD-bd"/>
</dbReference>
<dbReference type="NCBIfam" id="NF006444">
    <property type="entry name" value="PRK08762.1"/>
    <property type="match status" value="1"/>
</dbReference>
<dbReference type="Pfam" id="PF00899">
    <property type="entry name" value="ThiF"/>
    <property type="match status" value="1"/>
</dbReference>
<evidence type="ECO:0000313" key="5">
    <source>
        <dbReference type="EMBL" id="CAB4897824.1"/>
    </source>
</evidence>
<dbReference type="Gene3D" id="3.40.250.10">
    <property type="entry name" value="Rhodanese-like domain"/>
    <property type="match status" value="1"/>
</dbReference>
<evidence type="ECO:0000256" key="3">
    <source>
        <dbReference type="ARBA" id="ARBA00022840"/>
    </source>
</evidence>
<organism evidence="6">
    <name type="scientific">freshwater metagenome</name>
    <dbReference type="NCBI Taxonomy" id="449393"/>
    <lineage>
        <taxon>unclassified sequences</taxon>
        <taxon>metagenomes</taxon>
        <taxon>ecological metagenomes</taxon>
    </lineage>
</organism>
<dbReference type="AlphaFoldDB" id="A0A6J7KKB2"/>
<dbReference type="PANTHER" id="PTHR10953">
    <property type="entry name" value="UBIQUITIN-ACTIVATING ENZYME E1"/>
    <property type="match status" value="1"/>
</dbReference>
<dbReference type="GO" id="GO:0004792">
    <property type="term" value="F:thiosulfate-cyanide sulfurtransferase activity"/>
    <property type="evidence" value="ECO:0007669"/>
    <property type="project" value="TreeGrafter"/>
</dbReference>
<keyword evidence="3" id="KW-0067">ATP-binding</keyword>
<dbReference type="FunFam" id="3.40.50.720:FF:000033">
    <property type="entry name" value="Adenylyltransferase and sulfurtransferase MOCS3"/>
    <property type="match status" value="1"/>
</dbReference>
<dbReference type="InterPro" id="IPR036873">
    <property type="entry name" value="Rhodanese-like_dom_sf"/>
</dbReference>
<reference evidence="6" key="1">
    <citation type="submission" date="2020-05" db="EMBL/GenBank/DDBJ databases">
        <authorList>
            <person name="Chiriac C."/>
            <person name="Salcher M."/>
            <person name="Ghai R."/>
            <person name="Kavagutti S V."/>
        </authorList>
    </citation>
    <scope>NUCLEOTIDE SEQUENCE</scope>
</reference>
<proteinExistence type="predicted"/>
<keyword evidence="1" id="KW-0808">Transferase</keyword>
<dbReference type="SMART" id="SM00450">
    <property type="entry name" value="RHOD"/>
    <property type="match status" value="1"/>
</dbReference>
<dbReference type="NCBIfam" id="NF004281">
    <property type="entry name" value="PRK05690.1"/>
    <property type="match status" value="1"/>
</dbReference>
<dbReference type="InterPro" id="IPR035985">
    <property type="entry name" value="Ubiquitin-activating_enz"/>
</dbReference>
<dbReference type="GO" id="GO:0005524">
    <property type="term" value="F:ATP binding"/>
    <property type="evidence" value="ECO:0007669"/>
    <property type="project" value="UniProtKB-KW"/>
</dbReference>
<dbReference type="PROSITE" id="PS50206">
    <property type="entry name" value="RHODANESE_3"/>
    <property type="match status" value="1"/>
</dbReference>
<sequence length="416" mass="44626">MAVCPEKSSSSLKPDQNGRVLGGGFVTYMAGFRDLLAQAKSQIVEVDTADAAARLATGTTLALDVREPDEFEQGTLPLSIHIPRGHLEAQIESKITDKDAPIVVYCAGGVRSAFAAKTLQELGYTNVVSMAGGFGKWKDEGRQWGTPASLTAEQRNRYQRHILLPEVGVEGQAKLLASKVLLLGAGGLGSPAALYLAAAGVGTIGIVDMDEVDASNLQRQILHNIDRIGDRKVDSAKKTLTMLNPDVDVVTYDTRLDASNIMDIIAGYDVIVDGADNFPSRYVLNDASVKLGIPVVHGSIFRFEGMVTVFDPKNGPTYRDMVPEPPPAELAPSCAEAGVLGVLPGIVGSIQALETIKLLLSLGESLVGRILAIDTTEMEFRTFKLRADPSNQVTYANRERIEVRDLDGLCAPWISH</sequence>
<dbReference type="GO" id="GO:0008641">
    <property type="term" value="F:ubiquitin-like modifier activating enzyme activity"/>
    <property type="evidence" value="ECO:0007669"/>
    <property type="project" value="InterPro"/>
</dbReference>
<dbReference type="Pfam" id="PF00581">
    <property type="entry name" value="Rhodanese"/>
    <property type="match status" value="1"/>
</dbReference>
<dbReference type="EMBL" id="CAFBMJ010000024">
    <property type="protein sequence ID" value="CAB4897824.1"/>
    <property type="molecule type" value="Genomic_DNA"/>
</dbReference>
<evidence type="ECO:0000313" key="6">
    <source>
        <dbReference type="EMBL" id="CAB4956107.1"/>
    </source>
</evidence>
<keyword evidence="2" id="KW-0547">Nucleotide-binding</keyword>
<gene>
    <name evidence="5" type="ORF">UFOPK3573_00484</name>
    <name evidence="6" type="ORF">UFOPK3879_00264</name>
</gene>
<dbReference type="GO" id="GO:0016779">
    <property type="term" value="F:nucleotidyltransferase activity"/>
    <property type="evidence" value="ECO:0007669"/>
    <property type="project" value="TreeGrafter"/>
</dbReference>
<dbReference type="InterPro" id="IPR001763">
    <property type="entry name" value="Rhodanese-like_dom"/>
</dbReference>
<dbReference type="CDD" id="cd00158">
    <property type="entry name" value="RHOD"/>
    <property type="match status" value="1"/>
</dbReference>
<feature type="domain" description="Rhodanese" evidence="4">
    <location>
        <begin position="56"/>
        <end position="146"/>
    </location>
</feature>
<dbReference type="EMBL" id="CAFBNR010000008">
    <property type="protein sequence ID" value="CAB4956107.1"/>
    <property type="molecule type" value="Genomic_DNA"/>
</dbReference>
<dbReference type="GO" id="GO:0005829">
    <property type="term" value="C:cytosol"/>
    <property type="evidence" value="ECO:0007669"/>
    <property type="project" value="TreeGrafter"/>
</dbReference>
<evidence type="ECO:0000256" key="1">
    <source>
        <dbReference type="ARBA" id="ARBA00022679"/>
    </source>
</evidence>
<dbReference type="GO" id="GO:0008146">
    <property type="term" value="F:sulfotransferase activity"/>
    <property type="evidence" value="ECO:0007669"/>
    <property type="project" value="TreeGrafter"/>
</dbReference>
<dbReference type="PANTHER" id="PTHR10953:SF102">
    <property type="entry name" value="ADENYLYLTRANSFERASE AND SULFURTRANSFERASE MOCS3"/>
    <property type="match status" value="1"/>
</dbReference>
<dbReference type="CDD" id="cd00757">
    <property type="entry name" value="ThiF_MoeB_HesA_family"/>
    <property type="match status" value="1"/>
</dbReference>
<dbReference type="InterPro" id="IPR045886">
    <property type="entry name" value="ThiF/MoeB/HesA"/>
</dbReference>
<accession>A0A6J7KKB2</accession>
<protein>
    <submittedName>
        <fullName evidence="6">Unannotated protein</fullName>
    </submittedName>
</protein>
<evidence type="ECO:0000256" key="2">
    <source>
        <dbReference type="ARBA" id="ARBA00022741"/>
    </source>
</evidence>
<evidence type="ECO:0000259" key="4">
    <source>
        <dbReference type="PROSITE" id="PS50206"/>
    </source>
</evidence>
<dbReference type="Gene3D" id="3.40.50.720">
    <property type="entry name" value="NAD(P)-binding Rossmann-like Domain"/>
    <property type="match status" value="1"/>
</dbReference>